<keyword evidence="11 15" id="KW-0520">NAD</keyword>
<keyword evidence="13 15" id="KW-0472">Membrane</keyword>
<comment type="similarity">
    <text evidence="2 15">Belongs to the complex I subunit 6 family.</text>
</comment>
<comment type="function">
    <text evidence="15">Core subunit of the mitochondrial membrane respiratory chain NADH dehydrogenase (Complex I) which catalyzes electron transfer from NADH through the respiratory chain, using ubiquinone as an electron acceptor. Essential for the catalytic activity and assembly of complex I.</text>
</comment>
<comment type="subcellular location">
    <subcellularLocation>
        <location evidence="1 15">Mitochondrion membrane</location>
        <topology evidence="1 15">Multi-pass membrane protein</topology>
    </subcellularLocation>
</comment>
<accession>A0A126TFS4</accession>
<protein>
    <recommendedName>
        <fullName evidence="4 15">NADH-ubiquinone oxidoreductase chain 6</fullName>
        <ecNumber evidence="3 15">7.1.1.2</ecNumber>
    </recommendedName>
</protein>
<evidence type="ECO:0000256" key="4">
    <source>
        <dbReference type="ARBA" id="ARBA00021095"/>
    </source>
</evidence>
<dbReference type="InterPro" id="IPR050269">
    <property type="entry name" value="ComplexI_Subunit6"/>
</dbReference>
<evidence type="ECO:0000256" key="10">
    <source>
        <dbReference type="ARBA" id="ARBA00022989"/>
    </source>
</evidence>
<feature type="transmembrane region" description="Helical" evidence="15">
    <location>
        <begin position="86"/>
        <end position="103"/>
    </location>
</feature>
<feature type="transmembrane region" description="Helical" evidence="15">
    <location>
        <begin position="140"/>
        <end position="161"/>
    </location>
</feature>
<feature type="transmembrane region" description="Helical" evidence="15">
    <location>
        <begin position="54"/>
        <end position="74"/>
    </location>
</feature>
<evidence type="ECO:0000256" key="11">
    <source>
        <dbReference type="ARBA" id="ARBA00023027"/>
    </source>
</evidence>
<reference evidence="16" key="1">
    <citation type="submission" date="2015-09" db="EMBL/GenBank/DDBJ databases">
        <title>Capturing the unknown biodiversity of arthropods in tropical forests using metagenomics.</title>
        <authorList>
            <person name="Andujar C."/>
            <person name="Creedy T.J."/>
            <person name="Garner B."/>
            <person name="Canty R."/>
            <person name="Warner H.B."/>
            <person name="Lipecki J."/>
            <person name="Crampton-Platt A."/>
            <person name="Gabrielli M."/>
            <person name="Croydon-Veleslavov I.A."/>
            <person name="Lim J.L."/>
            <person name="Linard B."/>
            <person name="Vogler A."/>
        </authorList>
    </citation>
    <scope>NUCLEOTIDE SEQUENCE</scope>
</reference>
<dbReference type="GO" id="GO:0008137">
    <property type="term" value="F:NADH dehydrogenase (ubiquinone) activity"/>
    <property type="evidence" value="ECO:0007669"/>
    <property type="project" value="UniProtKB-UniRule"/>
</dbReference>
<sequence>MFCMMNFLIILFLMSCIMFMFMKHPLSMGMILLIQTITISMITGLLNYNFWFSYILFLVMIGGMLILFIYMTSIISNKKFKFNSNLFLFLMMISIMLILMFIINDQYMTNPYTINMNLIEFENKYNLTLTLNKFFNYPNYYTLFLLFNYLLITLIAVVKICDIKSGPLRQKF</sequence>
<keyword evidence="5 15" id="KW-0813">Transport</keyword>
<geneLocation type="mitochondrion" evidence="16"/>
<evidence type="ECO:0000313" key="16">
    <source>
        <dbReference type="EMBL" id="AML26359.1"/>
    </source>
</evidence>
<evidence type="ECO:0000256" key="2">
    <source>
        <dbReference type="ARBA" id="ARBA00005698"/>
    </source>
</evidence>
<proteinExistence type="inferred from homology"/>
<evidence type="ECO:0000256" key="3">
    <source>
        <dbReference type="ARBA" id="ARBA00012944"/>
    </source>
</evidence>
<keyword evidence="8 15" id="KW-1278">Translocase</keyword>
<evidence type="ECO:0000256" key="13">
    <source>
        <dbReference type="ARBA" id="ARBA00023136"/>
    </source>
</evidence>
<evidence type="ECO:0000256" key="15">
    <source>
        <dbReference type="RuleBase" id="RU004430"/>
    </source>
</evidence>
<dbReference type="PANTHER" id="PTHR11435:SF1">
    <property type="entry name" value="NADH-UBIQUINONE OXIDOREDUCTASE CHAIN 6"/>
    <property type="match status" value="1"/>
</dbReference>
<evidence type="ECO:0000256" key="9">
    <source>
        <dbReference type="ARBA" id="ARBA00022982"/>
    </source>
</evidence>
<keyword evidence="7 15" id="KW-0812">Transmembrane</keyword>
<dbReference type="EMBL" id="KT696226">
    <property type="protein sequence ID" value="AML26359.1"/>
    <property type="molecule type" value="Genomic_DNA"/>
</dbReference>
<evidence type="ECO:0000256" key="14">
    <source>
        <dbReference type="ARBA" id="ARBA00049551"/>
    </source>
</evidence>
<feature type="transmembrane region" description="Helical" evidence="15">
    <location>
        <begin position="6"/>
        <end position="22"/>
    </location>
</feature>
<organism evidence="16">
    <name type="scientific">Erotylidae sp. BMNH 1274391</name>
    <dbReference type="NCBI Taxonomy" id="1796503"/>
    <lineage>
        <taxon>Eukaryota</taxon>
        <taxon>Metazoa</taxon>
        <taxon>Ecdysozoa</taxon>
        <taxon>Arthropoda</taxon>
        <taxon>Hexapoda</taxon>
        <taxon>Insecta</taxon>
        <taxon>Pterygota</taxon>
        <taxon>Neoptera</taxon>
        <taxon>Endopterygota</taxon>
        <taxon>Coleoptera</taxon>
        <taxon>Polyphaga</taxon>
        <taxon>Cucujiformia</taxon>
        <taxon>Erotylidae</taxon>
    </lineage>
</organism>
<dbReference type="PANTHER" id="PTHR11435">
    <property type="entry name" value="NADH UBIQUINONE OXIDOREDUCTASE SUBUNIT ND6"/>
    <property type="match status" value="1"/>
</dbReference>
<keyword evidence="9 15" id="KW-0249">Electron transport</keyword>
<gene>
    <name evidence="16" type="primary">ND6</name>
</gene>
<evidence type="ECO:0000256" key="12">
    <source>
        <dbReference type="ARBA" id="ARBA00023128"/>
    </source>
</evidence>
<evidence type="ECO:0000256" key="6">
    <source>
        <dbReference type="ARBA" id="ARBA00022660"/>
    </source>
</evidence>
<keyword evidence="15" id="KW-0830">Ubiquinone</keyword>
<dbReference type="AlphaFoldDB" id="A0A126TFS4"/>
<dbReference type="Pfam" id="PF00499">
    <property type="entry name" value="Oxidored_q3"/>
    <property type="match status" value="1"/>
</dbReference>
<keyword evidence="6 15" id="KW-0679">Respiratory chain</keyword>
<evidence type="ECO:0000256" key="8">
    <source>
        <dbReference type="ARBA" id="ARBA00022967"/>
    </source>
</evidence>
<keyword evidence="10 15" id="KW-1133">Transmembrane helix</keyword>
<name>A0A126TFS4_9CUCU</name>
<evidence type="ECO:0000256" key="7">
    <source>
        <dbReference type="ARBA" id="ARBA00022692"/>
    </source>
</evidence>
<comment type="catalytic activity">
    <reaction evidence="14 15">
        <text>a ubiquinone + NADH + 5 H(+)(in) = a ubiquinol + NAD(+) + 4 H(+)(out)</text>
        <dbReference type="Rhea" id="RHEA:29091"/>
        <dbReference type="Rhea" id="RHEA-COMP:9565"/>
        <dbReference type="Rhea" id="RHEA-COMP:9566"/>
        <dbReference type="ChEBI" id="CHEBI:15378"/>
        <dbReference type="ChEBI" id="CHEBI:16389"/>
        <dbReference type="ChEBI" id="CHEBI:17976"/>
        <dbReference type="ChEBI" id="CHEBI:57540"/>
        <dbReference type="ChEBI" id="CHEBI:57945"/>
        <dbReference type="EC" id="7.1.1.2"/>
    </reaction>
</comment>
<dbReference type="InterPro" id="IPR001457">
    <property type="entry name" value="NADH_UbQ/plastoQ_OxRdtase_su6"/>
</dbReference>
<dbReference type="EC" id="7.1.1.2" evidence="3 15"/>
<dbReference type="GO" id="GO:0031966">
    <property type="term" value="C:mitochondrial membrane"/>
    <property type="evidence" value="ECO:0007669"/>
    <property type="project" value="UniProtKB-SubCell"/>
</dbReference>
<evidence type="ECO:0000256" key="1">
    <source>
        <dbReference type="ARBA" id="ARBA00004225"/>
    </source>
</evidence>
<keyword evidence="12 15" id="KW-0496">Mitochondrion</keyword>
<evidence type="ECO:0000256" key="5">
    <source>
        <dbReference type="ARBA" id="ARBA00022448"/>
    </source>
</evidence>